<name>A0A7H9AVD2_ZYGMR</name>
<feature type="transmembrane region" description="Helical" evidence="10">
    <location>
        <begin position="240"/>
        <end position="261"/>
    </location>
</feature>
<sequence length="520" mass="58145">MSYGASNTGANTGIDPLRASLCAQKTKNNIRGWYFYSFSSEPFAVSAVATYIPLLLEQFARMNGVLVDDHSISCSESHEKCVLGLFDNRVFIDTSSFALYTFSASVLFQTILVITVSGLADIWKSVRFKSKVLIFFGVFGSLSLILISQLNSNQYYSLALLCITANTCYGVVNVVGNSLLPSFVSDLIKYDSSQMNKDVDSLTSIISGCGASIGYSSALFVQVATMWLIKRSKSQDNIQLGAMFVGLWWVAWQTPIFWLLADVETPSLIVEASSDVDDFSQSLFKWEYMRYGWTSIFEAIKHARLLKDVVIFLIGWFIISDSLTTINSTAILFSKTELKMSTLQLIVISILTMVNAIIGAYFIPHFIAQRFNWSAKNTLLYIICWASVIPLYGMLGFFFNSFGLKHQFEMYIMAFWYGISLGGLSAVSRSLFSLIIPKGRESTFFSLFSITDKGSSIVGPVLVGFLTDRTHNIRYSFYLLFFLLVLSLPVLNTLNISRAKVEAQELSRVETDVQILQNSH</sequence>
<feature type="transmembrane region" description="Helical" evidence="10">
    <location>
        <begin position="414"/>
        <end position="436"/>
    </location>
</feature>
<evidence type="ECO:0000256" key="8">
    <source>
        <dbReference type="ARBA" id="ARBA00023006"/>
    </source>
</evidence>
<reference evidence="11 12" key="1">
    <citation type="submission" date="2020-07" db="EMBL/GenBank/DDBJ databases">
        <title>The yeast mating-type switching endonuclease HO is a domesticated member of an unorthodox homing genetic element family.</title>
        <authorList>
            <person name="Coughlan A.Y."/>
            <person name="Lombardi L."/>
            <person name="Braun-Galleani S."/>
            <person name="Martos A.R."/>
            <person name="Galeote V."/>
            <person name="Bigey F."/>
            <person name="Dequin S."/>
            <person name="Byrne K.P."/>
            <person name="Wolfe K.H."/>
        </authorList>
    </citation>
    <scope>NUCLEOTIDE SEQUENCE [LARGE SCALE GENOMIC DNA]</scope>
    <source>
        <strain evidence="11 12">NRRL Y-6702</strain>
    </source>
</reference>
<evidence type="ECO:0000313" key="11">
    <source>
        <dbReference type="EMBL" id="QLG70113.1"/>
    </source>
</evidence>
<dbReference type="InterPro" id="IPR044738">
    <property type="entry name" value="Atg22"/>
</dbReference>
<protein>
    <recommendedName>
        <fullName evidence="10">Autophagy-related protein</fullName>
    </recommendedName>
</protein>
<evidence type="ECO:0000256" key="2">
    <source>
        <dbReference type="ARBA" id="ARBA00006978"/>
    </source>
</evidence>
<keyword evidence="9 10" id="KW-0472">Membrane</keyword>
<gene>
    <name evidence="11" type="ORF">HG535_0A00520</name>
</gene>
<dbReference type="GO" id="GO:0032974">
    <property type="term" value="P:amino acid transmembrane export from vacuole"/>
    <property type="evidence" value="ECO:0007669"/>
    <property type="project" value="InterPro"/>
</dbReference>
<dbReference type="AlphaFoldDB" id="A0A7H9AVD2"/>
<dbReference type="OrthoDB" id="42657at2759"/>
<accession>A0A7H9AVD2</accession>
<keyword evidence="3 10" id="KW-0813">Transport</keyword>
<comment type="subcellular location">
    <subcellularLocation>
        <location evidence="1 10">Vacuole membrane</location>
        <topology evidence="1 10">Multi-pass membrane protein</topology>
    </subcellularLocation>
</comment>
<evidence type="ECO:0000256" key="6">
    <source>
        <dbReference type="ARBA" id="ARBA00022970"/>
    </source>
</evidence>
<dbReference type="Pfam" id="PF11700">
    <property type="entry name" value="ATG22"/>
    <property type="match status" value="1"/>
</dbReference>
<evidence type="ECO:0000256" key="7">
    <source>
        <dbReference type="ARBA" id="ARBA00022989"/>
    </source>
</evidence>
<keyword evidence="7 10" id="KW-1133">Transmembrane helix</keyword>
<feature type="transmembrane region" description="Helical" evidence="10">
    <location>
        <begin position="205"/>
        <end position="228"/>
    </location>
</feature>
<evidence type="ECO:0000313" key="12">
    <source>
        <dbReference type="Proteomes" id="UP000509704"/>
    </source>
</evidence>
<evidence type="ECO:0000256" key="4">
    <source>
        <dbReference type="ARBA" id="ARBA00022554"/>
    </source>
</evidence>
<dbReference type="Gene3D" id="1.20.1250.20">
    <property type="entry name" value="MFS general substrate transporter like domains"/>
    <property type="match status" value="1"/>
</dbReference>
<feature type="transmembrane region" description="Helical" evidence="10">
    <location>
        <begin position="345"/>
        <end position="367"/>
    </location>
</feature>
<feature type="transmembrane region" description="Helical" evidence="10">
    <location>
        <begin position="309"/>
        <end position="333"/>
    </location>
</feature>
<proteinExistence type="inferred from homology"/>
<dbReference type="Proteomes" id="UP000509704">
    <property type="component" value="Chromosome 1"/>
</dbReference>
<feature type="transmembrane region" description="Helical" evidence="10">
    <location>
        <begin position="379"/>
        <end position="402"/>
    </location>
</feature>
<dbReference type="KEGG" id="zmk:HG535_0A00520"/>
<keyword evidence="12" id="KW-1185">Reference proteome</keyword>
<keyword evidence="5 10" id="KW-0812">Transmembrane</keyword>
<feature type="transmembrane region" description="Helical" evidence="10">
    <location>
        <begin position="475"/>
        <end position="494"/>
    </location>
</feature>
<dbReference type="GeneID" id="59233749"/>
<dbReference type="PANTHER" id="PTHR23519:SF1">
    <property type="entry name" value="AUTOPHAGY-RELATED PROTEIN 22"/>
    <property type="match status" value="1"/>
</dbReference>
<dbReference type="InterPro" id="IPR024671">
    <property type="entry name" value="Atg22-like"/>
</dbReference>
<dbReference type="InterPro" id="IPR050495">
    <property type="entry name" value="ATG22/LtaA_families"/>
</dbReference>
<feature type="transmembrane region" description="Helical" evidence="10">
    <location>
        <begin position="132"/>
        <end position="150"/>
    </location>
</feature>
<keyword evidence="8 10" id="KW-0072">Autophagy</keyword>
<feature type="transmembrane region" description="Helical" evidence="10">
    <location>
        <begin position="97"/>
        <end position="120"/>
    </location>
</feature>
<evidence type="ECO:0000256" key="3">
    <source>
        <dbReference type="ARBA" id="ARBA00022448"/>
    </source>
</evidence>
<keyword evidence="4 10" id="KW-0926">Vacuole</keyword>
<dbReference type="GO" id="GO:0005774">
    <property type="term" value="C:vacuolar membrane"/>
    <property type="evidence" value="ECO:0007669"/>
    <property type="project" value="UniProtKB-SubCell"/>
</dbReference>
<comment type="similarity">
    <text evidence="2 10">Belongs to the ATG22 family.</text>
</comment>
<comment type="function">
    <text evidence="10">Vacuolar effluxer which mediate the efflux of amino acids resulting from autophagic degradation. The release of autophagic amino acids allows the maintenance of protein synthesis and viability during nitrogen starvation.</text>
</comment>
<keyword evidence="6 10" id="KW-0029">Amino-acid transport</keyword>
<dbReference type="GO" id="GO:0006914">
    <property type="term" value="P:autophagy"/>
    <property type="evidence" value="ECO:0007669"/>
    <property type="project" value="UniProtKB-KW"/>
</dbReference>
<feature type="transmembrane region" description="Helical" evidence="10">
    <location>
        <begin position="33"/>
        <end position="56"/>
    </location>
</feature>
<evidence type="ECO:0000256" key="10">
    <source>
        <dbReference type="RuleBase" id="RU363073"/>
    </source>
</evidence>
<dbReference type="EMBL" id="CP058604">
    <property type="protein sequence ID" value="QLG70113.1"/>
    <property type="molecule type" value="Genomic_DNA"/>
</dbReference>
<evidence type="ECO:0000256" key="9">
    <source>
        <dbReference type="ARBA" id="ARBA00023136"/>
    </source>
</evidence>
<dbReference type="SUPFAM" id="SSF103473">
    <property type="entry name" value="MFS general substrate transporter"/>
    <property type="match status" value="1"/>
</dbReference>
<dbReference type="RefSeq" id="XP_037141841.1">
    <property type="nucleotide sequence ID" value="XM_037285946.1"/>
</dbReference>
<dbReference type="PANTHER" id="PTHR23519">
    <property type="entry name" value="AUTOPHAGY-RELATED PROTEIN 22"/>
    <property type="match status" value="1"/>
</dbReference>
<dbReference type="CDD" id="cd17483">
    <property type="entry name" value="MFS_Atg22_like"/>
    <property type="match status" value="1"/>
</dbReference>
<evidence type="ECO:0000256" key="1">
    <source>
        <dbReference type="ARBA" id="ARBA00004128"/>
    </source>
</evidence>
<dbReference type="InterPro" id="IPR036259">
    <property type="entry name" value="MFS_trans_sf"/>
</dbReference>
<evidence type="ECO:0000256" key="5">
    <source>
        <dbReference type="ARBA" id="ARBA00022692"/>
    </source>
</evidence>
<organism evidence="11 12">
    <name type="scientific">Zygotorulaspora mrakii</name>
    <name type="common">Zygosaccharomyces mrakii</name>
    <dbReference type="NCBI Taxonomy" id="42260"/>
    <lineage>
        <taxon>Eukaryota</taxon>
        <taxon>Fungi</taxon>
        <taxon>Dikarya</taxon>
        <taxon>Ascomycota</taxon>
        <taxon>Saccharomycotina</taxon>
        <taxon>Saccharomycetes</taxon>
        <taxon>Saccharomycetales</taxon>
        <taxon>Saccharomycetaceae</taxon>
        <taxon>Zygotorulaspora</taxon>
    </lineage>
</organism>